<keyword evidence="3" id="KW-1185">Reference proteome</keyword>
<protein>
    <submittedName>
        <fullName evidence="2">Uncharacterized protein</fullName>
    </submittedName>
</protein>
<feature type="region of interest" description="Disordered" evidence="1">
    <location>
        <begin position="192"/>
        <end position="224"/>
    </location>
</feature>
<dbReference type="Proteomes" id="UP000217790">
    <property type="component" value="Unassembled WGS sequence"/>
</dbReference>
<proteinExistence type="predicted"/>
<evidence type="ECO:0000313" key="2">
    <source>
        <dbReference type="EMBL" id="PBK85145.1"/>
    </source>
</evidence>
<dbReference type="InParanoid" id="A0A2H3CQ23"/>
<evidence type="ECO:0000313" key="3">
    <source>
        <dbReference type="Proteomes" id="UP000217790"/>
    </source>
</evidence>
<dbReference type="EMBL" id="KZ293693">
    <property type="protein sequence ID" value="PBK85145.1"/>
    <property type="molecule type" value="Genomic_DNA"/>
</dbReference>
<feature type="region of interest" description="Disordered" evidence="1">
    <location>
        <begin position="78"/>
        <end position="114"/>
    </location>
</feature>
<name>A0A2H3CQ23_ARMGA</name>
<accession>A0A2H3CQ23</accession>
<organism evidence="2 3">
    <name type="scientific">Armillaria gallica</name>
    <name type="common">Bulbous honey fungus</name>
    <name type="synonym">Armillaria bulbosa</name>
    <dbReference type="NCBI Taxonomy" id="47427"/>
    <lineage>
        <taxon>Eukaryota</taxon>
        <taxon>Fungi</taxon>
        <taxon>Dikarya</taxon>
        <taxon>Basidiomycota</taxon>
        <taxon>Agaricomycotina</taxon>
        <taxon>Agaricomycetes</taxon>
        <taxon>Agaricomycetidae</taxon>
        <taxon>Agaricales</taxon>
        <taxon>Marasmiineae</taxon>
        <taxon>Physalacriaceae</taxon>
        <taxon>Armillaria</taxon>
    </lineage>
</organism>
<sequence length="224" mass="24918">MQHLLQLKLVQVLSEVMQVAEFLQEQHEDPFVFGHLLPLPVQMPLPKTLPKAPSPSPVQTPVPKSWLEFLIPPSLTPMPPVQTPLPKTPPKAPSLVKTPVPNRTPKSPIPPPLTPMLPVQLVLDNKDPAEGVNDGDGCEESPKPMRAVTHFTWSNVKEAERSLRSGGSPMRYFAKAYKITEQSKKEYGHIHTSATPLNISKEKQQTPPVRDQPPNHPTHGHMFI</sequence>
<gene>
    <name evidence="2" type="ORF">ARMGADRAFT_1036629</name>
</gene>
<reference evidence="3" key="1">
    <citation type="journal article" date="2017" name="Nat. Ecol. Evol.">
        <title>Genome expansion and lineage-specific genetic innovations in the forest pathogenic fungi Armillaria.</title>
        <authorList>
            <person name="Sipos G."/>
            <person name="Prasanna A.N."/>
            <person name="Walter M.C."/>
            <person name="O'Connor E."/>
            <person name="Balint B."/>
            <person name="Krizsan K."/>
            <person name="Kiss B."/>
            <person name="Hess J."/>
            <person name="Varga T."/>
            <person name="Slot J."/>
            <person name="Riley R."/>
            <person name="Boka B."/>
            <person name="Rigling D."/>
            <person name="Barry K."/>
            <person name="Lee J."/>
            <person name="Mihaltcheva S."/>
            <person name="LaButti K."/>
            <person name="Lipzen A."/>
            <person name="Waldron R."/>
            <person name="Moloney N.M."/>
            <person name="Sperisen C."/>
            <person name="Kredics L."/>
            <person name="Vagvoelgyi C."/>
            <person name="Patrignani A."/>
            <person name="Fitzpatrick D."/>
            <person name="Nagy I."/>
            <person name="Doyle S."/>
            <person name="Anderson J.B."/>
            <person name="Grigoriev I.V."/>
            <person name="Gueldener U."/>
            <person name="Muensterkoetter M."/>
            <person name="Nagy L.G."/>
        </authorList>
    </citation>
    <scope>NUCLEOTIDE SEQUENCE [LARGE SCALE GENOMIC DNA]</scope>
    <source>
        <strain evidence="3">Ar21-2</strain>
    </source>
</reference>
<dbReference type="AlphaFoldDB" id="A0A2H3CQ23"/>
<dbReference type="STRING" id="47427.A0A2H3CQ23"/>
<evidence type="ECO:0000256" key="1">
    <source>
        <dbReference type="SAM" id="MobiDB-lite"/>
    </source>
</evidence>
<feature type="compositionally biased region" description="Pro residues" evidence="1">
    <location>
        <begin position="78"/>
        <end position="92"/>
    </location>
</feature>